<comment type="catalytic activity">
    <reaction evidence="1">
        <text>ATP + protein L-histidine = ADP + protein N-phospho-L-histidine.</text>
        <dbReference type="EC" id="2.7.13.3"/>
    </reaction>
</comment>
<dbReference type="InterPro" id="IPR036097">
    <property type="entry name" value="HisK_dim/P_sf"/>
</dbReference>
<sequence>MPTASSAFFADPGLLQAVFEVSQTALCLLRPQPGSDEASDFILQYLNPESQRLLGLPEQPGASLRTFLPRPHQPRLLAFCRAAFAAGTAHSLDVRHPTAGPGHFLRLVARRHGEQLLVSIMESTVRLPQPTWRGERPLPVHALTADRRAHTLAQAVAAESPVGIAVYQGENAVIALANEQMGALWNCRPAEALGRPLLEAVPALRGQGMEHVLAAVQHTRTPFVGSEVAVPVLHAGRRATQYFDIVYQPLPCADGGAAGVVNLAINVTAQVRARQRLLRRNQHLTARVAERTRAVHAAQTDAHLQRHRLERLFTAAPAIIAIFDGPDLVHELANPLYRDLFPGRDVLGRPLLAVVPELAGTAILAYLRRVYQTGVIYHDTRYQLRAQPAGVPDRYLNLICKPRRTADGRVDGVLVFGFDVTAQVLAQQRADALQAEALAATRRQVQERETLYQTFAQTPACIALLYGPDHRFAYCNPAYQRLVGDVDPTGRPVAEALPEAVEQGFLALLDGVYCTGETYYGHEEAYVAHRPGEPPAAPAYFNFTYQAHREYGHIVGVSVFAYEVTPQVRVRQQRQAQQAQLHQLFEAAPFSICLFGGPEFVYELASWEHQALFPDRALRGRPLLEAVPELAGQPVWDVLQRVYRTGATELNRTVRVPLARGGGGVLEDTYFDYIFQARRDDHGAITGVLVFAFDVTEQVHGRQRVQALNQDLHTANAQLTRANNDLAHFIYMASHDLRLPIANLEGLVRVLEEEWRASEHDNATVPAVVAMMHDAVARFQRTLADLTDIAEVQAGRPLTAAAVNLAELVGDICLDMAPLLARMPSRLTVDVAACPTLQFSPKNLRSIVFNLLSNAIKYQDPGRASVVQLRAYRAAGGAASVVEVQDNGLGLRPDQQAQLFGLFQRLHDHVEGSGVGLYMVKKLVENIGGTITVESEAGAGSTFTVVLPD</sequence>
<dbReference type="InterPro" id="IPR035965">
    <property type="entry name" value="PAS-like_dom_sf"/>
</dbReference>
<dbReference type="InterPro" id="IPR004358">
    <property type="entry name" value="Sig_transdc_His_kin-like_C"/>
</dbReference>
<dbReference type="GO" id="GO:0000156">
    <property type="term" value="F:phosphorelay response regulator activity"/>
    <property type="evidence" value="ECO:0007669"/>
    <property type="project" value="TreeGrafter"/>
</dbReference>
<dbReference type="PANTHER" id="PTHR42878:SF15">
    <property type="entry name" value="BACTERIOPHYTOCHROME"/>
    <property type="match status" value="1"/>
</dbReference>
<protein>
    <recommendedName>
        <fullName evidence="2">histidine kinase</fullName>
        <ecNumber evidence="2">2.7.13.3</ecNumber>
    </recommendedName>
</protein>
<dbReference type="GO" id="GO:0007234">
    <property type="term" value="P:osmosensory signaling via phosphorelay pathway"/>
    <property type="evidence" value="ECO:0007669"/>
    <property type="project" value="TreeGrafter"/>
</dbReference>
<dbReference type="GO" id="GO:0000155">
    <property type="term" value="F:phosphorelay sensor kinase activity"/>
    <property type="evidence" value="ECO:0007669"/>
    <property type="project" value="InterPro"/>
</dbReference>
<name>A0A9X2AF94_9BACT</name>
<evidence type="ECO:0000256" key="1">
    <source>
        <dbReference type="ARBA" id="ARBA00000085"/>
    </source>
</evidence>
<evidence type="ECO:0000313" key="9">
    <source>
        <dbReference type="Proteomes" id="UP001139193"/>
    </source>
</evidence>
<dbReference type="InterPro" id="IPR003661">
    <property type="entry name" value="HisK_dim/P_dom"/>
</dbReference>
<dbReference type="Gene3D" id="3.30.450.20">
    <property type="entry name" value="PAS domain"/>
    <property type="match status" value="4"/>
</dbReference>
<dbReference type="SUPFAM" id="SSF55785">
    <property type="entry name" value="PYP-like sensor domain (PAS domain)"/>
    <property type="match status" value="4"/>
</dbReference>
<dbReference type="Proteomes" id="UP001139193">
    <property type="component" value="Unassembled WGS sequence"/>
</dbReference>
<dbReference type="InterPro" id="IPR036890">
    <property type="entry name" value="HATPase_C_sf"/>
</dbReference>
<reference evidence="8" key="1">
    <citation type="submission" date="2022-03" db="EMBL/GenBank/DDBJ databases">
        <title>Bacterial whole genome sequence for Hymenobacter sp. DH14.</title>
        <authorList>
            <person name="Le V."/>
        </authorList>
    </citation>
    <scope>NUCLEOTIDE SEQUENCE</scope>
    <source>
        <strain evidence="8">DH14</strain>
    </source>
</reference>
<keyword evidence="6" id="KW-0472">Membrane</keyword>
<comment type="caution">
    <text evidence="8">The sequence shown here is derived from an EMBL/GenBank/DDBJ whole genome shotgun (WGS) entry which is preliminary data.</text>
</comment>
<dbReference type="EC" id="2.7.13.3" evidence="2"/>
<dbReference type="SMART" id="SM00091">
    <property type="entry name" value="PAS"/>
    <property type="match status" value="4"/>
</dbReference>
<dbReference type="PRINTS" id="PR00344">
    <property type="entry name" value="BCTRLSENSOR"/>
</dbReference>
<dbReference type="InterPro" id="IPR003594">
    <property type="entry name" value="HATPase_dom"/>
</dbReference>
<dbReference type="PANTHER" id="PTHR42878">
    <property type="entry name" value="TWO-COMPONENT HISTIDINE KINASE"/>
    <property type="match status" value="1"/>
</dbReference>
<dbReference type="SMART" id="SM00387">
    <property type="entry name" value="HATPase_c"/>
    <property type="match status" value="1"/>
</dbReference>
<evidence type="ECO:0000256" key="4">
    <source>
        <dbReference type="ARBA" id="ARBA00022679"/>
    </source>
</evidence>
<dbReference type="InterPro" id="IPR013656">
    <property type="entry name" value="PAS_4"/>
</dbReference>
<evidence type="ECO:0000256" key="5">
    <source>
        <dbReference type="ARBA" id="ARBA00022777"/>
    </source>
</evidence>
<dbReference type="Gene3D" id="1.10.287.130">
    <property type="match status" value="1"/>
</dbReference>
<accession>A0A9X2AF94</accession>
<dbReference type="InterPro" id="IPR005467">
    <property type="entry name" value="His_kinase_dom"/>
</dbReference>
<dbReference type="AlphaFoldDB" id="A0A9X2AF94"/>
<feature type="domain" description="Histidine kinase" evidence="7">
    <location>
        <begin position="732"/>
        <end position="949"/>
    </location>
</feature>
<evidence type="ECO:0000256" key="2">
    <source>
        <dbReference type="ARBA" id="ARBA00012438"/>
    </source>
</evidence>
<dbReference type="SUPFAM" id="SSF55874">
    <property type="entry name" value="ATPase domain of HSP90 chaperone/DNA topoisomerase II/histidine kinase"/>
    <property type="match status" value="1"/>
</dbReference>
<evidence type="ECO:0000256" key="6">
    <source>
        <dbReference type="ARBA" id="ARBA00023136"/>
    </source>
</evidence>
<dbReference type="PROSITE" id="PS50109">
    <property type="entry name" value="HIS_KIN"/>
    <property type="match status" value="1"/>
</dbReference>
<evidence type="ECO:0000259" key="7">
    <source>
        <dbReference type="PROSITE" id="PS50109"/>
    </source>
</evidence>
<dbReference type="EMBL" id="JALBGC010000001">
    <property type="protein sequence ID" value="MCI1186233.1"/>
    <property type="molecule type" value="Genomic_DNA"/>
</dbReference>
<keyword evidence="3" id="KW-0597">Phosphoprotein</keyword>
<dbReference type="SUPFAM" id="SSF47384">
    <property type="entry name" value="Homodimeric domain of signal transducing histidine kinase"/>
    <property type="match status" value="1"/>
</dbReference>
<gene>
    <name evidence="8" type="ORF">MON38_02290</name>
</gene>
<proteinExistence type="predicted"/>
<keyword evidence="5 8" id="KW-0418">Kinase</keyword>
<dbReference type="InterPro" id="IPR050351">
    <property type="entry name" value="BphY/WalK/GraS-like"/>
</dbReference>
<organism evidence="8 9">
    <name type="scientific">Hymenobacter cyanobacteriorum</name>
    <dbReference type="NCBI Taxonomy" id="2926463"/>
    <lineage>
        <taxon>Bacteria</taxon>
        <taxon>Pseudomonadati</taxon>
        <taxon>Bacteroidota</taxon>
        <taxon>Cytophagia</taxon>
        <taxon>Cytophagales</taxon>
        <taxon>Hymenobacteraceae</taxon>
        <taxon>Hymenobacter</taxon>
    </lineage>
</organism>
<dbReference type="Pfam" id="PF08448">
    <property type="entry name" value="PAS_4"/>
    <property type="match status" value="4"/>
</dbReference>
<dbReference type="GO" id="GO:0030295">
    <property type="term" value="F:protein kinase activator activity"/>
    <property type="evidence" value="ECO:0007669"/>
    <property type="project" value="TreeGrafter"/>
</dbReference>
<dbReference type="InterPro" id="IPR000014">
    <property type="entry name" value="PAS"/>
</dbReference>
<dbReference type="Pfam" id="PF02518">
    <property type="entry name" value="HATPase_c"/>
    <property type="match status" value="1"/>
</dbReference>
<evidence type="ECO:0000313" key="8">
    <source>
        <dbReference type="EMBL" id="MCI1186233.1"/>
    </source>
</evidence>
<dbReference type="Gene3D" id="3.30.565.10">
    <property type="entry name" value="Histidine kinase-like ATPase, C-terminal domain"/>
    <property type="match status" value="1"/>
</dbReference>
<keyword evidence="4" id="KW-0808">Transferase</keyword>
<keyword evidence="9" id="KW-1185">Reference proteome</keyword>
<dbReference type="CDD" id="cd00082">
    <property type="entry name" value="HisKA"/>
    <property type="match status" value="1"/>
</dbReference>
<dbReference type="RefSeq" id="WP_241934512.1">
    <property type="nucleotide sequence ID" value="NZ_JALBGC010000001.1"/>
</dbReference>
<dbReference type="GO" id="GO:0016020">
    <property type="term" value="C:membrane"/>
    <property type="evidence" value="ECO:0007669"/>
    <property type="project" value="UniProtKB-SubCell"/>
</dbReference>
<evidence type="ECO:0000256" key="3">
    <source>
        <dbReference type="ARBA" id="ARBA00022553"/>
    </source>
</evidence>